<feature type="transmembrane region" description="Helical" evidence="1">
    <location>
        <begin position="439"/>
        <end position="462"/>
    </location>
</feature>
<reference evidence="2 3" key="1">
    <citation type="journal article" date="2023" name="Commun. Biol.">
        <title>Genome analysis of Parmales, the sister group of diatoms, reveals the evolutionary specialization of diatoms from phago-mixotrophs to photoautotrophs.</title>
        <authorList>
            <person name="Ban H."/>
            <person name="Sato S."/>
            <person name="Yoshikawa S."/>
            <person name="Yamada K."/>
            <person name="Nakamura Y."/>
            <person name="Ichinomiya M."/>
            <person name="Sato N."/>
            <person name="Blanc-Mathieu R."/>
            <person name="Endo H."/>
            <person name="Kuwata A."/>
            <person name="Ogata H."/>
        </authorList>
    </citation>
    <scope>NUCLEOTIDE SEQUENCE [LARGE SCALE GENOMIC DNA]</scope>
</reference>
<protein>
    <submittedName>
        <fullName evidence="2">Uncharacterized protein</fullName>
    </submittedName>
</protein>
<evidence type="ECO:0000313" key="3">
    <source>
        <dbReference type="Proteomes" id="UP001165060"/>
    </source>
</evidence>
<dbReference type="EMBL" id="BRYB01006240">
    <property type="protein sequence ID" value="GMI52958.1"/>
    <property type="molecule type" value="Genomic_DNA"/>
</dbReference>
<keyword evidence="1" id="KW-1133">Transmembrane helix</keyword>
<feature type="transmembrane region" description="Helical" evidence="1">
    <location>
        <begin position="163"/>
        <end position="183"/>
    </location>
</feature>
<keyword evidence="1" id="KW-0472">Membrane</keyword>
<dbReference type="Proteomes" id="UP001165060">
    <property type="component" value="Unassembled WGS sequence"/>
</dbReference>
<feature type="transmembrane region" description="Helical" evidence="1">
    <location>
        <begin position="406"/>
        <end position="427"/>
    </location>
</feature>
<keyword evidence="3" id="KW-1185">Reference proteome</keyword>
<evidence type="ECO:0000313" key="2">
    <source>
        <dbReference type="EMBL" id="GMI52958.1"/>
    </source>
</evidence>
<evidence type="ECO:0000256" key="1">
    <source>
        <dbReference type="SAM" id="Phobius"/>
    </source>
</evidence>
<sequence>MPPPASTEAELLPRVVTALAEIALIGPFMESATSFPWIVTHVLLGAVHIVQEPVHEKFPANLTASESRTIGKALSRNLTTSKFGPARAVEKWVSDFPALQTIDTQEKWFRPMMDVLAAELSSRQGSIGARARLLFGAGVSMVDQVSDIAMVRFYALAGRHGTALGLALMVALNYLAQLFLVWGQTRGAPKRKRLFEMLIVVSSLKPGVDAWRVGRGQGKCKHAFCAPEVELASVKCFEMCFESIPGAVLQTYALCTGGGVTRGAMLSIIVSALTTGFASATISRDFDMDGQRRRDEPGFYGLLPRGARGGLAFLCMMGASGTLLLARAFSFTLLALAGLEYLLGYVLLDHALYLGYRALRNDLWHWSPLEGTMNVIMAVLERSVVKVIVDFSGLVQFRAPGEMGGAYYSFNLLTALGTSFLIPHLFFASGGAPGISPDVIWPLVRGLGAAWAAFAALFCLLAKKRLLPTFFSLETGAEWSRRFFLEGKEDRVRMFVHGQNRLMWLPIREQVKKFTLDNWGRWERERPEWFNEAWKAGVDDDCIPPQFLSRMKGVAGGRNRRRSSLFGGGADIVPR</sequence>
<accession>A0ABQ6NBZ4</accession>
<gene>
    <name evidence="2" type="ORF">TeGR_g5066</name>
</gene>
<organism evidence="2 3">
    <name type="scientific">Tetraparma gracilis</name>
    <dbReference type="NCBI Taxonomy" id="2962635"/>
    <lineage>
        <taxon>Eukaryota</taxon>
        <taxon>Sar</taxon>
        <taxon>Stramenopiles</taxon>
        <taxon>Ochrophyta</taxon>
        <taxon>Bolidophyceae</taxon>
        <taxon>Parmales</taxon>
        <taxon>Triparmaceae</taxon>
        <taxon>Tetraparma</taxon>
    </lineage>
</organism>
<proteinExistence type="predicted"/>
<name>A0ABQ6NBZ4_9STRA</name>
<keyword evidence="1" id="KW-0812">Transmembrane</keyword>
<comment type="caution">
    <text evidence="2">The sequence shown here is derived from an EMBL/GenBank/DDBJ whole genome shotgun (WGS) entry which is preliminary data.</text>
</comment>